<keyword evidence="1" id="KW-0812">Transmembrane</keyword>
<proteinExistence type="predicted"/>
<evidence type="ECO:0000256" key="1">
    <source>
        <dbReference type="SAM" id="Phobius"/>
    </source>
</evidence>
<reference evidence="2 3" key="1">
    <citation type="journal article" date="2023" name="Plants (Basel)">
        <title>Bridging the Gap: Combining Genomics and Transcriptomics Approaches to Understand Stylosanthes scabra, an Orphan Legume from the Brazilian Caatinga.</title>
        <authorList>
            <person name="Ferreira-Neto J.R.C."/>
            <person name="da Silva M.D."/>
            <person name="Binneck E."/>
            <person name="de Melo N.F."/>
            <person name="da Silva R.H."/>
            <person name="de Melo A.L.T.M."/>
            <person name="Pandolfi V."/>
            <person name="Bustamante F.O."/>
            <person name="Brasileiro-Vidal A.C."/>
            <person name="Benko-Iseppon A.M."/>
        </authorList>
    </citation>
    <scope>NUCLEOTIDE SEQUENCE [LARGE SCALE GENOMIC DNA]</scope>
    <source>
        <tissue evidence="2">Leaves</tissue>
    </source>
</reference>
<keyword evidence="1" id="KW-1133">Transmembrane helix</keyword>
<keyword evidence="1" id="KW-0472">Membrane</keyword>
<feature type="transmembrane region" description="Helical" evidence="1">
    <location>
        <begin position="12"/>
        <end position="38"/>
    </location>
</feature>
<dbReference type="Proteomes" id="UP001341840">
    <property type="component" value="Unassembled WGS sequence"/>
</dbReference>
<keyword evidence="3" id="KW-1185">Reference proteome</keyword>
<protein>
    <submittedName>
        <fullName evidence="2">Uncharacterized protein</fullName>
    </submittedName>
</protein>
<sequence>MACLVRRFYSQLFLITLPSINLGLFLTHYSSIALLFYFHEFASRTDQSTVFKTKHHSCQPGNKSSTCKNGSSMFAIRCCHSFPFFYRNKKFTREGGPYYAFVVVLLRYPFRVDLHATGRYSLIEKDARDDAAYIGCRARSKCAQLEVSSSPPTTPF</sequence>
<organism evidence="2 3">
    <name type="scientific">Stylosanthes scabra</name>
    <dbReference type="NCBI Taxonomy" id="79078"/>
    <lineage>
        <taxon>Eukaryota</taxon>
        <taxon>Viridiplantae</taxon>
        <taxon>Streptophyta</taxon>
        <taxon>Embryophyta</taxon>
        <taxon>Tracheophyta</taxon>
        <taxon>Spermatophyta</taxon>
        <taxon>Magnoliopsida</taxon>
        <taxon>eudicotyledons</taxon>
        <taxon>Gunneridae</taxon>
        <taxon>Pentapetalae</taxon>
        <taxon>rosids</taxon>
        <taxon>fabids</taxon>
        <taxon>Fabales</taxon>
        <taxon>Fabaceae</taxon>
        <taxon>Papilionoideae</taxon>
        <taxon>50 kb inversion clade</taxon>
        <taxon>dalbergioids sensu lato</taxon>
        <taxon>Dalbergieae</taxon>
        <taxon>Pterocarpus clade</taxon>
        <taxon>Stylosanthes</taxon>
    </lineage>
</organism>
<evidence type="ECO:0000313" key="2">
    <source>
        <dbReference type="EMBL" id="MED6197900.1"/>
    </source>
</evidence>
<comment type="caution">
    <text evidence="2">The sequence shown here is derived from an EMBL/GenBank/DDBJ whole genome shotgun (WGS) entry which is preliminary data.</text>
</comment>
<dbReference type="EMBL" id="JASCZI010211999">
    <property type="protein sequence ID" value="MED6197900.1"/>
    <property type="molecule type" value="Genomic_DNA"/>
</dbReference>
<accession>A0ABU6XM34</accession>
<evidence type="ECO:0000313" key="3">
    <source>
        <dbReference type="Proteomes" id="UP001341840"/>
    </source>
</evidence>
<gene>
    <name evidence="2" type="ORF">PIB30_061161</name>
</gene>
<name>A0ABU6XM34_9FABA</name>